<feature type="domain" description="FecR protein" evidence="2">
    <location>
        <begin position="108"/>
        <end position="198"/>
    </location>
</feature>
<keyword evidence="1" id="KW-1133">Transmembrane helix</keyword>
<feature type="domain" description="FecR N-terminal" evidence="3">
    <location>
        <begin position="10"/>
        <end position="51"/>
    </location>
</feature>
<dbReference type="GO" id="GO:0016989">
    <property type="term" value="F:sigma factor antagonist activity"/>
    <property type="evidence" value="ECO:0007669"/>
    <property type="project" value="TreeGrafter"/>
</dbReference>
<evidence type="ECO:0000313" key="4">
    <source>
        <dbReference type="EMBL" id="USJ25974.1"/>
    </source>
</evidence>
<keyword evidence="4" id="KW-0614">Plasmid</keyword>
<dbReference type="Gene3D" id="3.55.50.30">
    <property type="match status" value="1"/>
</dbReference>
<name>A0A9Q9DC25_ENSAD</name>
<organism evidence="4 5">
    <name type="scientific">Ensifer adhaerens</name>
    <name type="common">Sinorhizobium morelense</name>
    <dbReference type="NCBI Taxonomy" id="106592"/>
    <lineage>
        <taxon>Bacteria</taxon>
        <taxon>Pseudomonadati</taxon>
        <taxon>Pseudomonadota</taxon>
        <taxon>Alphaproteobacteria</taxon>
        <taxon>Hyphomicrobiales</taxon>
        <taxon>Rhizobiaceae</taxon>
        <taxon>Sinorhizobium/Ensifer group</taxon>
        <taxon>Ensifer</taxon>
    </lineage>
</organism>
<reference evidence="4" key="1">
    <citation type="submission" date="2022-06" db="EMBL/GenBank/DDBJ databases">
        <title>Physiological and biochemical characterization and genomic elucidation of a strain of the genus Ensifer adhaerens M8 that combines arsenic oxidation and chromium reduction.</title>
        <authorList>
            <person name="Li X."/>
            <person name="Yu c."/>
        </authorList>
    </citation>
    <scope>NUCLEOTIDE SEQUENCE</scope>
    <source>
        <strain evidence="4">M8</strain>
        <plasmid evidence="4">pA</plasmid>
    </source>
</reference>
<geneLocation type="plasmid" evidence="4 5">
    <name>pA</name>
</geneLocation>
<evidence type="ECO:0000313" key="5">
    <source>
        <dbReference type="Proteomes" id="UP001055460"/>
    </source>
</evidence>
<dbReference type="InterPro" id="IPR032623">
    <property type="entry name" value="FecR_N"/>
</dbReference>
<accession>A0A9Q9DC25</accession>
<dbReference type="Proteomes" id="UP001055460">
    <property type="component" value="Plasmid pA"/>
</dbReference>
<dbReference type="RefSeq" id="WP_162741114.1">
    <property type="nucleotide sequence ID" value="NZ_CP098808.1"/>
</dbReference>
<protein>
    <submittedName>
        <fullName evidence="4">FecR family protein</fullName>
    </submittedName>
</protein>
<dbReference type="EMBL" id="CP098808">
    <property type="protein sequence ID" value="USJ25974.1"/>
    <property type="molecule type" value="Genomic_DNA"/>
</dbReference>
<dbReference type="Pfam" id="PF16220">
    <property type="entry name" value="DUF4880"/>
    <property type="match status" value="1"/>
</dbReference>
<dbReference type="Pfam" id="PF04773">
    <property type="entry name" value="FecR"/>
    <property type="match status" value="1"/>
</dbReference>
<feature type="transmembrane region" description="Helical" evidence="1">
    <location>
        <begin position="81"/>
        <end position="104"/>
    </location>
</feature>
<dbReference type="InterPro" id="IPR012373">
    <property type="entry name" value="Ferrdict_sens_TM"/>
</dbReference>
<keyword evidence="1" id="KW-0812">Transmembrane</keyword>
<dbReference type="PANTHER" id="PTHR30273">
    <property type="entry name" value="PERIPLASMIC SIGNAL SENSOR AND SIGMA FACTOR ACTIVATOR FECR-RELATED"/>
    <property type="match status" value="1"/>
</dbReference>
<gene>
    <name evidence="4" type="ORF">NE863_26305</name>
</gene>
<evidence type="ECO:0000256" key="1">
    <source>
        <dbReference type="SAM" id="Phobius"/>
    </source>
</evidence>
<proteinExistence type="predicted"/>
<dbReference type="Gene3D" id="2.60.120.1440">
    <property type="match status" value="1"/>
</dbReference>
<dbReference type="PANTHER" id="PTHR30273:SF2">
    <property type="entry name" value="PROTEIN FECR"/>
    <property type="match status" value="1"/>
</dbReference>
<keyword evidence="1" id="KW-0472">Membrane</keyword>
<dbReference type="InterPro" id="IPR006860">
    <property type="entry name" value="FecR"/>
</dbReference>
<dbReference type="AlphaFoldDB" id="A0A9Q9DC25"/>
<dbReference type="PIRSF" id="PIRSF018266">
    <property type="entry name" value="FecR"/>
    <property type="match status" value="1"/>
</dbReference>
<evidence type="ECO:0000259" key="2">
    <source>
        <dbReference type="Pfam" id="PF04773"/>
    </source>
</evidence>
<evidence type="ECO:0000259" key="3">
    <source>
        <dbReference type="Pfam" id="PF16220"/>
    </source>
</evidence>
<sequence>MTARDRRMREQAVDWLVRLTGDPDDEALQLAFERWRAEDPAHAEIFARAQRAIGDASLLIRREPEFAQRAVKRTGTRRKTATALAAIVSVGAGIFVALDGALWMQADVIAGKGERPILTLEDGSTLQLNAQSAVAYQFTSAERRIVLLRGEAFVQVAADSQRPFVVKAGGGTTTALGTAFDVNLTDDGTSVTVLEHAVSVATDAAMPPRRVAVNEQVSYDHDGRLGFVTPVDPFVAAAWRQGRLVFEERTIASVVEEIGRYVPGKILIADASVGARRVSGSFDLSDPVGALQGLAEAFDVKVTRIGPYVTILR</sequence>